<accession>A0AAI9TA98</accession>
<evidence type="ECO:0000313" key="1">
    <source>
        <dbReference type="EMBL" id="KAJ9483234.1"/>
    </source>
</evidence>
<sequence length="15" mass="1841">YRYTMTMTKLSTESE</sequence>
<gene>
    <name evidence="1" type="ORF">VN97_g10176</name>
</gene>
<dbReference type="EMBL" id="LACB01000452">
    <property type="protein sequence ID" value="KAJ9483234.1"/>
    <property type="molecule type" value="Genomic_DNA"/>
</dbReference>
<name>A0AAI9TA98_PENTH</name>
<proteinExistence type="predicted"/>
<reference evidence="1" key="1">
    <citation type="submission" date="2015-06" db="EMBL/GenBank/DDBJ databases">
        <authorList>
            <person name="Nguyen H."/>
        </authorList>
    </citation>
    <scope>NUCLEOTIDE SEQUENCE</scope>
    <source>
        <strain evidence="1">DAOM 180753</strain>
    </source>
</reference>
<protein>
    <submittedName>
        <fullName evidence="1">Uncharacterized protein</fullName>
    </submittedName>
</protein>
<organism evidence="1 2">
    <name type="scientific">Penicillium thymicola</name>
    <dbReference type="NCBI Taxonomy" id="293382"/>
    <lineage>
        <taxon>Eukaryota</taxon>
        <taxon>Fungi</taxon>
        <taxon>Dikarya</taxon>
        <taxon>Ascomycota</taxon>
        <taxon>Pezizomycotina</taxon>
        <taxon>Eurotiomycetes</taxon>
        <taxon>Eurotiomycetidae</taxon>
        <taxon>Eurotiales</taxon>
        <taxon>Aspergillaceae</taxon>
        <taxon>Penicillium</taxon>
    </lineage>
</organism>
<dbReference type="Proteomes" id="UP001227192">
    <property type="component" value="Unassembled WGS sequence"/>
</dbReference>
<reference evidence="1" key="2">
    <citation type="journal article" date="2016" name="Fungal Biol.">
        <title>Ochratoxin A production by Penicillium thymicola.</title>
        <authorList>
            <person name="Nguyen H.D.T."/>
            <person name="McMullin D.R."/>
            <person name="Ponomareva E."/>
            <person name="Riley R."/>
            <person name="Pomraning K.R."/>
            <person name="Baker S.E."/>
            <person name="Seifert K.A."/>
        </authorList>
    </citation>
    <scope>NUCLEOTIDE SEQUENCE</scope>
    <source>
        <strain evidence="1">DAOM 180753</strain>
    </source>
</reference>
<keyword evidence="2" id="KW-1185">Reference proteome</keyword>
<feature type="non-terminal residue" evidence="1">
    <location>
        <position position="1"/>
    </location>
</feature>
<comment type="caution">
    <text evidence="1">The sequence shown here is derived from an EMBL/GenBank/DDBJ whole genome shotgun (WGS) entry which is preliminary data.</text>
</comment>
<evidence type="ECO:0000313" key="2">
    <source>
        <dbReference type="Proteomes" id="UP001227192"/>
    </source>
</evidence>